<evidence type="ECO:0000256" key="2">
    <source>
        <dbReference type="ARBA" id="ARBA00022748"/>
    </source>
</evidence>
<protein>
    <recommendedName>
        <fullName evidence="6">Thioredoxin domain-containing protein</fullName>
    </recommendedName>
</protein>
<feature type="domain" description="Thioredoxin" evidence="6">
    <location>
        <begin position="239"/>
        <end position="386"/>
    </location>
</feature>
<gene>
    <name evidence="7" type="ORF">OC25_19695</name>
</gene>
<evidence type="ECO:0000313" key="8">
    <source>
        <dbReference type="Proteomes" id="UP000031246"/>
    </source>
</evidence>
<keyword evidence="8" id="KW-1185">Reference proteome</keyword>
<dbReference type="PANTHER" id="PTHR42852">
    <property type="entry name" value="THIOL:DISULFIDE INTERCHANGE PROTEIN DSBE"/>
    <property type="match status" value="1"/>
</dbReference>
<evidence type="ECO:0000259" key="6">
    <source>
        <dbReference type="PROSITE" id="PS51352"/>
    </source>
</evidence>
<dbReference type="RefSeq" id="WP_039479684.1">
    <property type="nucleotide sequence ID" value="NZ_JSYN01000026.1"/>
</dbReference>
<dbReference type="OrthoDB" id="750178at2"/>
<feature type="chain" id="PRO_5002145321" description="Thioredoxin domain-containing protein" evidence="5">
    <location>
        <begin position="23"/>
        <end position="387"/>
    </location>
</feature>
<keyword evidence="2" id="KW-0201">Cytochrome c-type biogenesis</keyword>
<keyword evidence="5" id="KW-0732">Signal</keyword>
<proteinExistence type="predicted"/>
<dbReference type="Proteomes" id="UP000031246">
    <property type="component" value="Unassembled WGS sequence"/>
</dbReference>
<evidence type="ECO:0000256" key="5">
    <source>
        <dbReference type="SAM" id="SignalP"/>
    </source>
</evidence>
<dbReference type="Gene3D" id="3.40.30.10">
    <property type="entry name" value="Glutaredoxin"/>
    <property type="match status" value="1"/>
</dbReference>
<comment type="subcellular location">
    <subcellularLocation>
        <location evidence="1">Cell envelope</location>
    </subcellularLocation>
</comment>
<dbReference type="PANTHER" id="PTHR42852:SF6">
    <property type="entry name" value="THIOL:DISULFIDE INTERCHANGE PROTEIN DSBE"/>
    <property type="match status" value="1"/>
</dbReference>
<organism evidence="7 8">
    <name type="scientific">Pedobacter kyungheensis</name>
    <dbReference type="NCBI Taxonomy" id="1069985"/>
    <lineage>
        <taxon>Bacteria</taxon>
        <taxon>Pseudomonadati</taxon>
        <taxon>Bacteroidota</taxon>
        <taxon>Sphingobacteriia</taxon>
        <taxon>Sphingobacteriales</taxon>
        <taxon>Sphingobacteriaceae</taxon>
        <taxon>Pedobacter</taxon>
    </lineage>
</organism>
<dbReference type="InterPro" id="IPR013766">
    <property type="entry name" value="Thioredoxin_domain"/>
</dbReference>
<dbReference type="SUPFAM" id="SSF52833">
    <property type="entry name" value="Thioredoxin-like"/>
    <property type="match status" value="1"/>
</dbReference>
<evidence type="ECO:0000256" key="4">
    <source>
        <dbReference type="ARBA" id="ARBA00023284"/>
    </source>
</evidence>
<dbReference type="EMBL" id="JSYN01000026">
    <property type="protein sequence ID" value="KIA91844.1"/>
    <property type="molecule type" value="Genomic_DNA"/>
</dbReference>
<evidence type="ECO:0000256" key="3">
    <source>
        <dbReference type="ARBA" id="ARBA00023157"/>
    </source>
</evidence>
<dbReference type="GO" id="GO:0016209">
    <property type="term" value="F:antioxidant activity"/>
    <property type="evidence" value="ECO:0007669"/>
    <property type="project" value="InterPro"/>
</dbReference>
<name>A0A0C1FVF7_9SPHI</name>
<dbReference type="Pfam" id="PF00578">
    <property type="entry name" value="AhpC-TSA"/>
    <property type="match status" value="1"/>
</dbReference>
<dbReference type="GO" id="GO:0017004">
    <property type="term" value="P:cytochrome complex assembly"/>
    <property type="evidence" value="ECO:0007669"/>
    <property type="project" value="UniProtKB-KW"/>
</dbReference>
<keyword evidence="3" id="KW-1015">Disulfide bond</keyword>
<evidence type="ECO:0000313" key="7">
    <source>
        <dbReference type="EMBL" id="KIA91844.1"/>
    </source>
</evidence>
<keyword evidence="4" id="KW-0676">Redox-active center</keyword>
<dbReference type="GO" id="GO:0016491">
    <property type="term" value="F:oxidoreductase activity"/>
    <property type="evidence" value="ECO:0007669"/>
    <property type="project" value="InterPro"/>
</dbReference>
<dbReference type="PROSITE" id="PS51352">
    <property type="entry name" value="THIOREDOXIN_2"/>
    <property type="match status" value="1"/>
</dbReference>
<dbReference type="AlphaFoldDB" id="A0A0C1FVF7"/>
<dbReference type="GO" id="GO:0030313">
    <property type="term" value="C:cell envelope"/>
    <property type="evidence" value="ECO:0007669"/>
    <property type="project" value="UniProtKB-SubCell"/>
</dbReference>
<dbReference type="PROSITE" id="PS00194">
    <property type="entry name" value="THIOREDOXIN_1"/>
    <property type="match status" value="1"/>
</dbReference>
<sequence>MKTMKTLLIATLLHFFLPKAYSQNDSIQISGRLKGLGNKSVWISFADDAGLSRSYKANANNDAFTLKVPRLQNPAIARFDVSISRTSTRNSNPAPKLDLFVFDRDISIKGDALLVQFADVNGDEENNALAVYKQLVKKGEMRNYEIMQQLFNEEKITSSANKEALMAEATATNRKLVNVKRDFVKTHPNAFASVFLLTRMENLYTAGDFISTWNSLSPKYKNHPVAEKIKAYIKKISTTPEGADAIGFQKTDNHGKTISLANYKGKTVLLDFWGSWCGPCRASNPHLKALYAKYQSKGFEIIAIAQEQKKVLEEARGLWLKAIEEDALPYTNILNNEDIDRQNLVKDYNIMAFPTKILVSNEGKILMRITSSATDDIDRALEKIYGF</sequence>
<dbReference type="InterPro" id="IPR036249">
    <property type="entry name" value="Thioredoxin-like_sf"/>
</dbReference>
<dbReference type="InterPro" id="IPR017937">
    <property type="entry name" value="Thioredoxin_CS"/>
</dbReference>
<evidence type="ECO:0000256" key="1">
    <source>
        <dbReference type="ARBA" id="ARBA00004196"/>
    </source>
</evidence>
<dbReference type="InterPro" id="IPR050553">
    <property type="entry name" value="Thioredoxin_ResA/DsbE_sf"/>
</dbReference>
<comment type="caution">
    <text evidence="7">The sequence shown here is derived from an EMBL/GenBank/DDBJ whole genome shotgun (WGS) entry which is preliminary data.</text>
</comment>
<dbReference type="InterPro" id="IPR000866">
    <property type="entry name" value="AhpC/TSA"/>
</dbReference>
<accession>A0A0C1FVF7</accession>
<dbReference type="CDD" id="cd02966">
    <property type="entry name" value="TlpA_like_family"/>
    <property type="match status" value="1"/>
</dbReference>
<feature type="signal peptide" evidence="5">
    <location>
        <begin position="1"/>
        <end position="22"/>
    </location>
</feature>
<reference evidence="7 8" key="1">
    <citation type="submission" date="2014-10" db="EMBL/GenBank/DDBJ databases">
        <title>Pedobacter Kyungheensis.</title>
        <authorList>
            <person name="Anderson B.M."/>
            <person name="Newman J.D."/>
        </authorList>
    </citation>
    <scope>NUCLEOTIDE SEQUENCE [LARGE SCALE GENOMIC DNA]</scope>
    <source>
        <strain evidence="7 8">KACC 16221</strain>
    </source>
</reference>